<dbReference type="Proteomes" id="UP000265520">
    <property type="component" value="Unassembled WGS sequence"/>
</dbReference>
<proteinExistence type="predicted"/>
<comment type="caution">
    <text evidence="2">The sequence shown here is derived from an EMBL/GenBank/DDBJ whole genome shotgun (WGS) entry which is preliminary data.</text>
</comment>
<sequence>VTPEIIDKSVKEKHVIPDAAQDVEASKDQTNPSAAKDVGASKELSNQNATTATESF</sequence>
<keyword evidence="3" id="KW-1185">Reference proteome</keyword>
<dbReference type="EMBL" id="LXQA011125299">
    <property type="protein sequence ID" value="MCI85854.1"/>
    <property type="molecule type" value="Genomic_DNA"/>
</dbReference>
<feature type="region of interest" description="Disordered" evidence="1">
    <location>
        <begin position="1"/>
        <end position="56"/>
    </location>
</feature>
<evidence type="ECO:0000256" key="1">
    <source>
        <dbReference type="SAM" id="MobiDB-lite"/>
    </source>
</evidence>
<dbReference type="AlphaFoldDB" id="A0A392VC13"/>
<feature type="non-terminal residue" evidence="2">
    <location>
        <position position="56"/>
    </location>
</feature>
<accession>A0A392VC13</accession>
<feature type="non-terminal residue" evidence="2">
    <location>
        <position position="1"/>
    </location>
</feature>
<feature type="compositionally biased region" description="Basic and acidic residues" evidence="1">
    <location>
        <begin position="1"/>
        <end position="16"/>
    </location>
</feature>
<name>A0A392VC13_9FABA</name>
<evidence type="ECO:0000313" key="2">
    <source>
        <dbReference type="EMBL" id="MCI85854.1"/>
    </source>
</evidence>
<feature type="compositionally biased region" description="Polar residues" evidence="1">
    <location>
        <begin position="43"/>
        <end position="56"/>
    </location>
</feature>
<reference evidence="2 3" key="1">
    <citation type="journal article" date="2018" name="Front. Plant Sci.">
        <title>Red Clover (Trifolium pratense) and Zigzag Clover (T. medium) - A Picture of Genomic Similarities and Differences.</title>
        <authorList>
            <person name="Dluhosova J."/>
            <person name="Istvanek J."/>
            <person name="Nedelnik J."/>
            <person name="Repkova J."/>
        </authorList>
    </citation>
    <scope>NUCLEOTIDE SEQUENCE [LARGE SCALE GENOMIC DNA]</scope>
    <source>
        <strain evidence="3">cv. 10/8</strain>
        <tissue evidence="2">Leaf</tissue>
    </source>
</reference>
<organism evidence="2 3">
    <name type="scientific">Trifolium medium</name>
    <dbReference type="NCBI Taxonomy" id="97028"/>
    <lineage>
        <taxon>Eukaryota</taxon>
        <taxon>Viridiplantae</taxon>
        <taxon>Streptophyta</taxon>
        <taxon>Embryophyta</taxon>
        <taxon>Tracheophyta</taxon>
        <taxon>Spermatophyta</taxon>
        <taxon>Magnoliopsida</taxon>
        <taxon>eudicotyledons</taxon>
        <taxon>Gunneridae</taxon>
        <taxon>Pentapetalae</taxon>
        <taxon>rosids</taxon>
        <taxon>fabids</taxon>
        <taxon>Fabales</taxon>
        <taxon>Fabaceae</taxon>
        <taxon>Papilionoideae</taxon>
        <taxon>50 kb inversion clade</taxon>
        <taxon>NPAAA clade</taxon>
        <taxon>Hologalegina</taxon>
        <taxon>IRL clade</taxon>
        <taxon>Trifolieae</taxon>
        <taxon>Trifolium</taxon>
    </lineage>
</organism>
<protein>
    <submittedName>
        <fullName evidence="2">Uncharacterized protein</fullName>
    </submittedName>
</protein>
<evidence type="ECO:0000313" key="3">
    <source>
        <dbReference type="Proteomes" id="UP000265520"/>
    </source>
</evidence>